<dbReference type="GeneID" id="9942395"/>
<sequence>MEQSVIHRHSTTLQMICRRRIAATQTGVDRNFRSPIHSKESPLLKLIGLLWEEIFKIFLSKVKSIDKIEINEKLDTVGPVTSVAHCYLQVKDGNWRNATDLVPAIEEA</sequence>
<dbReference type="AlphaFoldDB" id="A0A1S0U179"/>
<organism evidence="1">
    <name type="scientific">Loa loa</name>
    <name type="common">Eye worm</name>
    <name type="synonym">Filaria loa</name>
    <dbReference type="NCBI Taxonomy" id="7209"/>
    <lineage>
        <taxon>Eukaryota</taxon>
        <taxon>Metazoa</taxon>
        <taxon>Ecdysozoa</taxon>
        <taxon>Nematoda</taxon>
        <taxon>Chromadorea</taxon>
        <taxon>Rhabditida</taxon>
        <taxon>Spirurina</taxon>
        <taxon>Spiruromorpha</taxon>
        <taxon>Filarioidea</taxon>
        <taxon>Onchocercidae</taxon>
        <taxon>Loa</taxon>
    </lineage>
</organism>
<protein>
    <submittedName>
        <fullName evidence="1">Uncharacterized protein</fullName>
    </submittedName>
</protein>
<dbReference type="EMBL" id="JH712186">
    <property type="protein sequence ID" value="EFO23497.1"/>
    <property type="molecule type" value="Genomic_DNA"/>
</dbReference>
<dbReference type="KEGG" id="loa:LOAG_04993"/>
<dbReference type="RefSeq" id="XP_003140578.1">
    <property type="nucleotide sequence ID" value="XM_003140530.1"/>
</dbReference>
<proteinExistence type="predicted"/>
<accession>A0A1S0U179</accession>
<dbReference type="InParanoid" id="A0A1S0U179"/>
<reference evidence="1" key="1">
    <citation type="submission" date="2012-04" db="EMBL/GenBank/DDBJ databases">
        <title>The Genome Sequence of Loa loa.</title>
        <authorList>
            <consortium name="The Broad Institute Genome Sequencing Platform"/>
            <consortium name="Broad Institute Genome Sequencing Center for Infectious Disease"/>
            <person name="Nutman T.B."/>
            <person name="Fink D.L."/>
            <person name="Russ C."/>
            <person name="Young S."/>
            <person name="Zeng Q."/>
            <person name="Gargeya S."/>
            <person name="Alvarado L."/>
            <person name="Berlin A."/>
            <person name="Chapman S.B."/>
            <person name="Chen Z."/>
            <person name="Freedman E."/>
            <person name="Gellesch M."/>
            <person name="Goldberg J."/>
            <person name="Griggs A."/>
            <person name="Gujja S."/>
            <person name="Heilman E.R."/>
            <person name="Heiman D."/>
            <person name="Howarth C."/>
            <person name="Mehta T."/>
            <person name="Neiman D."/>
            <person name="Pearson M."/>
            <person name="Roberts A."/>
            <person name="Saif S."/>
            <person name="Shea T."/>
            <person name="Shenoy N."/>
            <person name="Sisk P."/>
            <person name="Stolte C."/>
            <person name="Sykes S."/>
            <person name="White J."/>
            <person name="Yandava C."/>
            <person name="Haas B."/>
            <person name="Henn M.R."/>
            <person name="Nusbaum C."/>
            <person name="Birren B."/>
        </authorList>
    </citation>
    <scope>NUCLEOTIDE SEQUENCE [LARGE SCALE GENOMIC DNA]</scope>
</reference>
<dbReference type="CTD" id="9942395"/>
<name>A0A1S0U179_LOALO</name>
<gene>
    <name evidence="1" type="ORF">LOAG_04993</name>
</gene>
<evidence type="ECO:0000313" key="1">
    <source>
        <dbReference type="EMBL" id="EFO23497.1"/>
    </source>
</evidence>